<comment type="caution">
    <text evidence="6">The sequence shown here is derived from an EMBL/GenBank/DDBJ whole genome shotgun (WGS) entry which is preliminary data.</text>
</comment>
<reference evidence="7" key="1">
    <citation type="submission" date="2020-01" db="EMBL/GenBank/DDBJ databases">
        <title>Sphingomonas sp. strain CSW-10.</title>
        <authorList>
            <person name="Chen W.-M."/>
        </authorList>
    </citation>
    <scope>NUCLEOTIDE SEQUENCE [LARGE SCALE GENOMIC DNA]</scope>
    <source>
        <strain evidence="7">FSY-8</strain>
    </source>
</reference>
<dbReference type="InterPro" id="IPR005119">
    <property type="entry name" value="LysR_subst-bd"/>
</dbReference>
<protein>
    <submittedName>
        <fullName evidence="6">LysR family transcriptional regulator</fullName>
    </submittedName>
</protein>
<dbReference type="Pfam" id="PF03466">
    <property type="entry name" value="LysR_substrate"/>
    <property type="match status" value="1"/>
</dbReference>
<dbReference type="SUPFAM" id="SSF46785">
    <property type="entry name" value="Winged helix' DNA-binding domain"/>
    <property type="match status" value="1"/>
</dbReference>
<feature type="domain" description="HTH lysR-type" evidence="5">
    <location>
        <begin position="1"/>
        <end position="61"/>
    </location>
</feature>
<evidence type="ECO:0000256" key="2">
    <source>
        <dbReference type="ARBA" id="ARBA00023015"/>
    </source>
</evidence>
<keyword evidence="2" id="KW-0805">Transcription regulation</keyword>
<dbReference type="RefSeq" id="WP_161718080.1">
    <property type="nucleotide sequence ID" value="NZ_JAAAPO010000003.1"/>
</dbReference>
<dbReference type="PANTHER" id="PTHR30126:SF77">
    <property type="entry name" value="TRANSCRIPTIONAL REGULATORY PROTEIN"/>
    <property type="match status" value="1"/>
</dbReference>
<dbReference type="InterPro" id="IPR036390">
    <property type="entry name" value="WH_DNA-bd_sf"/>
</dbReference>
<proteinExistence type="inferred from homology"/>
<dbReference type="PROSITE" id="PS50931">
    <property type="entry name" value="HTH_LYSR"/>
    <property type="match status" value="1"/>
</dbReference>
<evidence type="ECO:0000256" key="3">
    <source>
        <dbReference type="ARBA" id="ARBA00023125"/>
    </source>
</evidence>
<evidence type="ECO:0000256" key="4">
    <source>
        <dbReference type="ARBA" id="ARBA00023163"/>
    </source>
</evidence>
<dbReference type="Proteomes" id="UP000753724">
    <property type="component" value="Unassembled WGS sequence"/>
</dbReference>
<keyword evidence="4" id="KW-0804">Transcription</keyword>
<keyword evidence="3" id="KW-0238">DNA-binding</keyword>
<dbReference type="InterPro" id="IPR036388">
    <property type="entry name" value="WH-like_DNA-bd_sf"/>
</dbReference>
<sequence>MNRIALYHLETLLWIARLGTFAAAAERLNTTQPTISARVRELEGQLGYALFRREGRRMALTVRGRQLVRDCEPLWAALERALAAGNLSGATGVVRIGAGEIAAATCLPGFVADVETALPGVTLDISIELTARLVQDLLGATADLVFLAGPVAAPGIQTAGIGTVSLCWMASPATAARMAAQGITGAPASPAPIWSLPRHSPLHQVMIQALGDATTTLSAPDIRTCNNVRTLIDIVAAGRGVALLPEIMTREAVASGRLTPVWQVAGRGVEFQAAIRAEESDPIVLELFRRASALRIDAPS</sequence>
<evidence type="ECO:0000256" key="1">
    <source>
        <dbReference type="ARBA" id="ARBA00009437"/>
    </source>
</evidence>
<comment type="similarity">
    <text evidence="1">Belongs to the LysR transcriptional regulatory family.</text>
</comment>
<dbReference type="Gene3D" id="1.10.10.10">
    <property type="entry name" value="Winged helix-like DNA-binding domain superfamily/Winged helix DNA-binding domain"/>
    <property type="match status" value="1"/>
</dbReference>
<dbReference type="EMBL" id="JAAAPO010000003">
    <property type="protein sequence ID" value="NBC36729.1"/>
    <property type="molecule type" value="Genomic_DNA"/>
</dbReference>
<dbReference type="Gene3D" id="3.40.190.10">
    <property type="entry name" value="Periplasmic binding protein-like II"/>
    <property type="match status" value="2"/>
</dbReference>
<evidence type="ECO:0000259" key="5">
    <source>
        <dbReference type="PROSITE" id="PS50931"/>
    </source>
</evidence>
<evidence type="ECO:0000313" key="6">
    <source>
        <dbReference type="EMBL" id="NBC36729.1"/>
    </source>
</evidence>
<name>A0ABW9XDV7_9SPHN</name>
<dbReference type="PANTHER" id="PTHR30126">
    <property type="entry name" value="HTH-TYPE TRANSCRIPTIONAL REGULATOR"/>
    <property type="match status" value="1"/>
</dbReference>
<dbReference type="CDD" id="cd05466">
    <property type="entry name" value="PBP2_LTTR_substrate"/>
    <property type="match status" value="1"/>
</dbReference>
<gene>
    <name evidence="6" type="ORF">GTZ99_09180</name>
</gene>
<dbReference type="SUPFAM" id="SSF53850">
    <property type="entry name" value="Periplasmic binding protein-like II"/>
    <property type="match status" value="1"/>
</dbReference>
<dbReference type="InterPro" id="IPR000847">
    <property type="entry name" value="LysR_HTH_N"/>
</dbReference>
<organism evidence="6 7">
    <name type="scientific">Novosphingobium ovatum</name>
    <dbReference type="NCBI Taxonomy" id="1908523"/>
    <lineage>
        <taxon>Bacteria</taxon>
        <taxon>Pseudomonadati</taxon>
        <taxon>Pseudomonadota</taxon>
        <taxon>Alphaproteobacteria</taxon>
        <taxon>Sphingomonadales</taxon>
        <taxon>Sphingomonadaceae</taxon>
        <taxon>Novosphingobium</taxon>
    </lineage>
</organism>
<keyword evidence="7" id="KW-1185">Reference proteome</keyword>
<dbReference type="PRINTS" id="PR00039">
    <property type="entry name" value="HTHLYSR"/>
</dbReference>
<evidence type="ECO:0000313" key="7">
    <source>
        <dbReference type="Proteomes" id="UP000753724"/>
    </source>
</evidence>
<dbReference type="Pfam" id="PF00126">
    <property type="entry name" value="HTH_1"/>
    <property type="match status" value="1"/>
</dbReference>
<accession>A0ABW9XDV7</accession>